<comment type="subcellular location">
    <subcellularLocation>
        <location evidence="3">Cytoplasm</location>
        <location evidence="3">Cytoskeleton</location>
        <location evidence="3">Microtubule organizing center</location>
        <location evidence="3">Centrosome</location>
    </subcellularLocation>
    <subcellularLocation>
        <location evidence="2">Cytoplasm</location>
        <location evidence="2">Cytoskeleton</location>
        <location evidence="2">Spindle</location>
    </subcellularLocation>
    <subcellularLocation>
        <location evidence="4">Membrane</location>
        <topology evidence="4">Single-pass type I membrane protein</topology>
    </subcellularLocation>
    <subcellularLocation>
        <location evidence="1">Mitochondrion</location>
    </subcellularLocation>
</comment>
<organism evidence="18 19">
    <name type="scientific">Popillia japonica</name>
    <name type="common">Japanese beetle</name>
    <dbReference type="NCBI Taxonomy" id="7064"/>
    <lineage>
        <taxon>Eukaryota</taxon>
        <taxon>Metazoa</taxon>
        <taxon>Ecdysozoa</taxon>
        <taxon>Arthropoda</taxon>
        <taxon>Hexapoda</taxon>
        <taxon>Insecta</taxon>
        <taxon>Pterygota</taxon>
        <taxon>Neoptera</taxon>
        <taxon>Endopterygota</taxon>
        <taxon>Coleoptera</taxon>
        <taxon>Polyphaga</taxon>
        <taxon>Scarabaeiformia</taxon>
        <taxon>Scarabaeidae</taxon>
        <taxon>Rutelinae</taxon>
        <taxon>Popillia</taxon>
    </lineage>
</organism>
<dbReference type="GO" id="GO:0051301">
    <property type="term" value="P:cell division"/>
    <property type="evidence" value="ECO:0007669"/>
    <property type="project" value="UniProtKB-KW"/>
</dbReference>
<dbReference type="Gene3D" id="3.40.50.150">
    <property type="entry name" value="Vaccinia Virus protein VP39"/>
    <property type="match status" value="1"/>
</dbReference>
<evidence type="ECO:0000256" key="4">
    <source>
        <dbReference type="ARBA" id="ARBA00004479"/>
    </source>
</evidence>
<keyword evidence="10" id="KW-1133">Transmembrane helix</keyword>
<evidence type="ECO:0000259" key="17">
    <source>
        <dbReference type="Pfam" id="PF13679"/>
    </source>
</evidence>
<keyword evidence="13" id="KW-0206">Cytoskeleton</keyword>
<evidence type="ECO:0000256" key="12">
    <source>
        <dbReference type="ARBA" id="ARBA00023136"/>
    </source>
</evidence>
<dbReference type="FunFam" id="3.30.720.220:FF:000001">
    <property type="entry name" value="Jumping translocation breakpoint"/>
    <property type="match status" value="1"/>
</dbReference>
<keyword evidence="9" id="KW-0498">Mitosis</keyword>
<dbReference type="GO" id="GO:0016020">
    <property type="term" value="C:membrane"/>
    <property type="evidence" value="ECO:0007669"/>
    <property type="project" value="UniProtKB-SubCell"/>
</dbReference>
<feature type="domain" description="Methyltransferase" evidence="17">
    <location>
        <begin position="412"/>
        <end position="535"/>
    </location>
</feature>
<comment type="caution">
    <text evidence="18">The sequence shown here is derived from an EMBL/GenBank/DDBJ whole genome shotgun (WGS) entry which is preliminary data.</text>
</comment>
<dbReference type="GO" id="GO:0005819">
    <property type="term" value="C:spindle"/>
    <property type="evidence" value="ECO:0007669"/>
    <property type="project" value="UniProtKB-SubCell"/>
</dbReference>
<keyword evidence="19" id="KW-1185">Reference proteome</keyword>
<evidence type="ECO:0000256" key="2">
    <source>
        <dbReference type="ARBA" id="ARBA00004186"/>
    </source>
</evidence>
<proteinExistence type="inferred from homology"/>
<comment type="similarity">
    <text evidence="15">Belongs to the JTB family.</text>
</comment>
<dbReference type="SUPFAM" id="SSF53335">
    <property type="entry name" value="S-adenosyl-L-methionine-dependent methyltransferases"/>
    <property type="match status" value="1"/>
</dbReference>
<evidence type="ECO:0000256" key="8">
    <source>
        <dbReference type="ARBA" id="ARBA00022729"/>
    </source>
</evidence>
<evidence type="ECO:0000256" key="14">
    <source>
        <dbReference type="ARBA" id="ARBA00023306"/>
    </source>
</evidence>
<keyword evidence="8" id="KW-0732">Signal</keyword>
<gene>
    <name evidence="18" type="ORF">QE152_g37145</name>
</gene>
<accession>A0AAW1IBJ8</accession>
<reference evidence="18 19" key="1">
    <citation type="journal article" date="2024" name="BMC Genomics">
        <title>De novo assembly and annotation of Popillia japonica's genome with initial clues to its potential as an invasive pest.</title>
        <authorList>
            <person name="Cucini C."/>
            <person name="Boschi S."/>
            <person name="Funari R."/>
            <person name="Cardaioli E."/>
            <person name="Iannotti N."/>
            <person name="Marturano G."/>
            <person name="Paoli F."/>
            <person name="Bruttini M."/>
            <person name="Carapelli A."/>
            <person name="Frati F."/>
            <person name="Nardi F."/>
        </authorList>
    </citation>
    <scope>NUCLEOTIDE SEQUENCE [LARGE SCALE GENOMIC DNA]</scope>
    <source>
        <strain evidence="18">DMR45628</strain>
    </source>
</reference>
<dbReference type="Pfam" id="PF13679">
    <property type="entry name" value="Methyltransf_32"/>
    <property type="match status" value="1"/>
</dbReference>
<name>A0AAW1IBJ8_POPJA</name>
<evidence type="ECO:0000256" key="3">
    <source>
        <dbReference type="ARBA" id="ARBA00004300"/>
    </source>
</evidence>
<evidence type="ECO:0000256" key="15">
    <source>
        <dbReference type="ARBA" id="ARBA00060886"/>
    </source>
</evidence>
<evidence type="ECO:0000256" key="7">
    <source>
        <dbReference type="ARBA" id="ARBA00022692"/>
    </source>
</evidence>
<evidence type="ECO:0000256" key="6">
    <source>
        <dbReference type="ARBA" id="ARBA00022618"/>
    </source>
</evidence>
<evidence type="ECO:0000256" key="11">
    <source>
        <dbReference type="ARBA" id="ARBA00023128"/>
    </source>
</evidence>
<evidence type="ECO:0000313" key="18">
    <source>
        <dbReference type="EMBL" id="KAK9686502.1"/>
    </source>
</evidence>
<dbReference type="PANTHER" id="PTHR13369:SF0">
    <property type="entry name" value="GLUTATHIONE S-TRANSFERASE C-TERMINAL DOMAIN-CONTAINING PROTEIN"/>
    <property type="match status" value="1"/>
</dbReference>
<keyword evidence="5" id="KW-0963">Cytoplasm</keyword>
<evidence type="ECO:0000256" key="5">
    <source>
        <dbReference type="ARBA" id="ARBA00022490"/>
    </source>
</evidence>
<keyword evidence="7" id="KW-0812">Transmembrane</keyword>
<evidence type="ECO:0000256" key="13">
    <source>
        <dbReference type="ARBA" id="ARBA00023212"/>
    </source>
</evidence>
<dbReference type="Proteomes" id="UP001458880">
    <property type="component" value="Unassembled WGS sequence"/>
</dbReference>
<dbReference type="EMBL" id="JASPKY010000701">
    <property type="protein sequence ID" value="KAK9686502.1"/>
    <property type="molecule type" value="Genomic_DNA"/>
</dbReference>
<dbReference type="InterPro" id="IPR029063">
    <property type="entry name" value="SAM-dependent_MTases_sf"/>
</dbReference>
<dbReference type="GO" id="GO:0005739">
    <property type="term" value="C:mitochondrion"/>
    <property type="evidence" value="ECO:0007669"/>
    <property type="project" value="UniProtKB-SubCell"/>
</dbReference>
<dbReference type="FunFam" id="3.40.50.150:FF:000725">
    <property type="entry name" value="Glutathione S-transferase, C-terminal domain-containing"/>
    <property type="match status" value="1"/>
</dbReference>
<keyword evidence="12" id="KW-0472">Membrane</keyword>
<protein>
    <recommendedName>
        <fullName evidence="16">Protein JTB</fullName>
    </recommendedName>
</protein>
<evidence type="ECO:0000256" key="1">
    <source>
        <dbReference type="ARBA" id="ARBA00004173"/>
    </source>
</evidence>
<dbReference type="GO" id="GO:0005813">
    <property type="term" value="C:centrosome"/>
    <property type="evidence" value="ECO:0007669"/>
    <property type="project" value="UniProtKB-SubCell"/>
</dbReference>
<dbReference type="InterPro" id="IPR008657">
    <property type="entry name" value="JTB"/>
</dbReference>
<dbReference type="AlphaFoldDB" id="A0AAW1IBJ8"/>
<dbReference type="Gene3D" id="3.30.720.220">
    <property type="match status" value="1"/>
</dbReference>
<keyword evidence="6" id="KW-0132">Cell division</keyword>
<dbReference type="Pfam" id="PF05439">
    <property type="entry name" value="JTB"/>
    <property type="match status" value="1"/>
</dbReference>
<keyword evidence="14" id="KW-0131">Cell cycle</keyword>
<keyword evidence="11" id="KW-0496">Mitochondrion</keyword>
<dbReference type="InterPro" id="IPR025714">
    <property type="entry name" value="Methyltranfer_dom"/>
</dbReference>
<dbReference type="PANTHER" id="PTHR13369">
    <property type="match status" value="1"/>
</dbReference>
<evidence type="ECO:0000256" key="16">
    <source>
        <dbReference type="ARBA" id="ARBA00068227"/>
    </source>
</evidence>
<evidence type="ECO:0000256" key="10">
    <source>
        <dbReference type="ARBA" id="ARBA00022989"/>
    </source>
</evidence>
<sequence>MIETCPKKRMFLGITGLGVLTILVLIVESHLTDRISSKKRDFPVEQNSTCKDKDTFEIIKHCEPCSAYDIASQSIGVCIHTHFKEVIKCSSGEMVTRSCDRAAYLDEKAYWKFEGFMFVSIFKETLSEPLFNCNLSQIHVKYYEASNLSSISEFCVWPVVITGIDVTAGLCSVARKIIKCCRNEKYKSLLGFKDACLLACSESSIWTKFCEIDMPKTVKDTLTKVDDYVKNGNLHIPLPLIKFEYHMQQPVRMHNIYKVARESHSDKTLKSSVSIENLNLVHTYGEGLYMTLADVLLYPCMKILFQTFGIDLLENIVPLSISWFRTITNSDLPEIYFEVNKINADPHRYKSHNRLCTKQLDIENSFNIINNSSIKIFNSFLPFGNEIEFDWSTVPLDANPEGGALPKKRASRKCEQLENLAKAVIKIAEKEKYLIVDFCSGSGHLGILLATLLPNCQVILVENKERSLQRARERIGKLNLKNIFMAQCNLNYFKAKFHIGTSLHACGVATDLVIQNCINNGAHFVACPCCYGGIRDCNRIKYPRSAELSALNISIKEYLIIAHAADQTHDEENIKTKQGFFCMDIIDNDRKLMAESQGYIVHLGKLQPPSCTPKNNLLVGLSKHLDR</sequence>
<evidence type="ECO:0000313" key="19">
    <source>
        <dbReference type="Proteomes" id="UP001458880"/>
    </source>
</evidence>
<evidence type="ECO:0000256" key="9">
    <source>
        <dbReference type="ARBA" id="ARBA00022776"/>
    </source>
</evidence>